<dbReference type="Proteomes" id="UP001592531">
    <property type="component" value="Unassembled WGS sequence"/>
</dbReference>
<gene>
    <name evidence="9" type="ORF">ACEZDE_14120</name>
</gene>
<evidence type="ECO:0000256" key="3">
    <source>
        <dbReference type="ARBA" id="ARBA00022448"/>
    </source>
</evidence>
<reference evidence="9 10" key="1">
    <citation type="submission" date="2024-09" db="EMBL/GenBank/DDBJ databases">
        <authorList>
            <person name="Lee S.D."/>
        </authorList>
    </citation>
    <scope>NUCLEOTIDE SEQUENCE [LARGE SCALE GENOMIC DNA]</scope>
    <source>
        <strain evidence="9 10">N8-3</strain>
    </source>
</reference>
<keyword evidence="6 8" id="KW-1133">Transmembrane helix</keyword>
<sequence length="380" mass="40378">MTVHESSQGTAVPVPQPRSAADAAVAAEPGAAAADPKRRLDVSRSWFSIGFRVSLGALLAYWLVQAVEHIQSIVMLTLLSLVIAVSADPIVRGLTRRGMRRPVAVTVVIIGLFLVLGGLSTLFIAPITNEITALVHKVPSWLQELHDHHSFLGRLEDRYHITDKAKAQLGSSSGSLVGGIMGAGQVLATTLTGLFMVITLTMYFLAGLPTLKNFGLRFVAGSKRERAEKLADEILLRTGRYMLANVATSVIAGLATFIWLEAWGVPYPAALGVFVAAMDLIPLVGSTIGGIVVSLVALVVSWPVAIATAAFYIVFRVAEDYLIMPRAMKFAVEVHPLVTILAVLVGGSLLGIIGALLAIPIAVAIGLILDDAVFPRIARR</sequence>
<dbReference type="EMBL" id="JBHFAB010000009">
    <property type="protein sequence ID" value="MFC1417774.1"/>
    <property type="molecule type" value="Genomic_DNA"/>
</dbReference>
<feature type="transmembrane region" description="Helical" evidence="8">
    <location>
        <begin position="46"/>
        <end position="64"/>
    </location>
</feature>
<name>A0ABV6VVH4_9ACTN</name>
<keyword evidence="4" id="KW-1003">Cell membrane</keyword>
<evidence type="ECO:0000256" key="1">
    <source>
        <dbReference type="ARBA" id="ARBA00004651"/>
    </source>
</evidence>
<proteinExistence type="inferred from homology"/>
<dbReference type="InterPro" id="IPR002549">
    <property type="entry name" value="AI-2E-like"/>
</dbReference>
<feature type="transmembrane region" description="Helical" evidence="8">
    <location>
        <begin position="291"/>
        <end position="318"/>
    </location>
</feature>
<keyword evidence="3" id="KW-0813">Transport</keyword>
<dbReference type="PANTHER" id="PTHR21716:SF53">
    <property type="entry name" value="PERMEASE PERM-RELATED"/>
    <property type="match status" value="1"/>
</dbReference>
<comment type="caution">
    <text evidence="9">The sequence shown here is derived from an EMBL/GenBank/DDBJ whole genome shotgun (WGS) entry which is preliminary data.</text>
</comment>
<feature type="transmembrane region" description="Helical" evidence="8">
    <location>
        <begin position="186"/>
        <end position="208"/>
    </location>
</feature>
<keyword evidence="10" id="KW-1185">Reference proteome</keyword>
<dbReference type="PANTHER" id="PTHR21716">
    <property type="entry name" value="TRANSMEMBRANE PROTEIN"/>
    <property type="match status" value="1"/>
</dbReference>
<comment type="subcellular location">
    <subcellularLocation>
        <location evidence="1">Cell membrane</location>
        <topology evidence="1">Multi-pass membrane protein</topology>
    </subcellularLocation>
</comment>
<evidence type="ECO:0000256" key="4">
    <source>
        <dbReference type="ARBA" id="ARBA00022475"/>
    </source>
</evidence>
<evidence type="ECO:0000256" key="6">
    <source>
        <dbReference type="ARBA" id="ARBA00022989"/>
    </source>
</evidence>
<evidence type="ECO:0000313" key="10">
    <source>
        <dbReference type="Proteomes" id="UP001592531"/>
    </source>
</evidence>
<feature type="transmembrane region" description="Helical" evidence="8">
    <location>
        <begin position="338"/>
        <end position="369"/>
    </location>
</feature>
<feature type="transmembrane region" description="Helical" evidence="8">
    <location>
        <begin position="266"/>
        <end position="284"/>
    </location>
</feature>
<feature type="transmembrane region" description="Helical" evidence="8">
    <location>
        <begin position="103"/>
        <end position="125"/>
    </location>
</feature>
<accession>A0ABV6VVH4</accession>
<dbReference type="Pfam" id="PF01594">
    <property type="entry name" value="AI-2E_transport"/>
    <property type="match status" value="1"/>
</dbReference>
<evidence type="ECO:0000256" key="2">
    <source>
        <dbReference type="ARBA" id="ARBA00009773"/>
    </source>
</evidence>
<evidence type="ECO:0000313" key="9">
    <source>
        <dbReference type="EMBL" id="MFC1417774.1"/>
    </source>
</evidence>
<keyword evidence="7 8" id="KW-0472">Membrane</keyword>
<evidence type="ECO:0000256" key="7">
    <source>
        <dbReference type="ARBA" id="ARBA00023136"/>
    </source>
</evidence>
<feature type="transmembrane region" description="Helical" evidence="8">
    <location>
        <begin position="241"/>
        <end position="260"/>
    </location>
</feature>
<comment type="similarity">
    <text evidence="2">Belongs to the autoinducer-2 exporter (AI-2E) (TC 2.A.86) family.</text>
</comment>
<keyword evidence="5 8" id="KW-0812">Transmembrane</keyword>
<dbReference type="RefSeq" id="WP_380536175.1">
    <property type="nucleotide sequence ID" value="NZ_JBHFAB010000009.1"/>
</dbReference>
<organism evidence="9 10">
    <name type="scientific">Streptacidiphilus cavernicola</name>
    <dbReference type="NCBI Taxonomy" id="3342716"/>
    <lineage>
        <taxon>Bacteria</taxon>
        <taxon>Bacillati</taxon>
        <taxon>Actinomycetota</taxon>
        <taxon>Actinomycetes</taxon>
        <taxon>Kitasatosporales</taxon>
        <taxon>Streptomycetaceae</taxon>
        <taxon>Streptacidiphilus</taxon>
    </lineage>
</organism>
<evidence type="ECO:0000256" key="8">
    <source>
        <dbReference type="SAM" id="Phobius"/>
    </source>
</evidence>
<evidence type="ECO:0000256" key="5">
    <source>
        <dbReference type="ARBA" id="ARBA00022692"/>
    </source>
</evidence>
<feature type="transmembrane region" description="Helical" evidence="8">
    <location>
        <begin position="70"/>
        <end position="91"/>
    </location>
</feature>
<protein>
    <submittedName>
        <fullName evidence="9">AI-2E family transporter</fullName>
    </submittedName>
</protein>